<dbReference type="InterPro" id="IPR006143">
    <property type="entry name" value="RND_pump_MFP"/>
</dbReference>
<comment type="caution">
    <text evidence="6">The sequence shown here is derived from an EMBL/GenBank/DDBJ whole genome shotgun (WGS) entry which is preliminary data.</text>
</comment>
<dbReference type="PANTHER" id="PTHR32347:SF23">
    <property type="entry name" value="BLL5650 PROTEIN"/>
    <property type="match status" value="1"/>
</dbReference>
<dbReference type="InterPro" id="IPR058647">
    <property type="entry name" value="BSH_CzcB-like"/>
</dbReference>
<evidence type="ECO:0000313" key="7">
    <source>
        <dbReference type="Proteomes" id="UP001501353"/>
    </source>
</evidence>
<feature type="domain" description="GAF" evidence="4">
    <location>
        <begin position="183"/>
        <end position="313"/>
    </location>
</feature>
<evidence type="ECO:0000256" key="3">
    <source>
        <dbReference type="ARBA" id="ARBA00023054"/>
    </source>
</evidence>
<dbReference type="InterPro" id="IPR029016">
    <property type="entry name" value="GAF-like_dom_sf"/>
</dbReference>
<keyword evidence="7" id="KW-1185">Reference proteome</keyword>
<dbReference type="Gene3D" id="2.40.50.100">
    <property type="match status" value="1"/>
</dbReference>
<sequence>MFSERPHLSESADLAGTPQSLWQSFAEPTDTRQFGSAWLALQCAMIEGVTGAVMVLGPPDTGPFLPVAFWPQQQAASALLAEVAGLALQSRQPTLLADATHAALAYPVILDGHLHGLVALQTLPRSDAAMQDLTRQLQWGLQGIDAALLRQQSGHEQATRERLMTTLDLVASAMTEQRFAPAAHALVTDLAIRFDCDRVSVGFRRDASTSVDAVSHSAQIGKRMNLIRAIGSAIDEAIDQKSLLQLPAPATQLLVTRDHAALARQHGSDSLLTVPFVTGDLIAGGFTFERSGTRPFTQDDIELCQAVVALCSRVLEEKRLNDRLLVARIKDIARDQLIRLTGPRHYGRKLAAALLMLAVLFFSVASSTYTVGANAALEGAIRRVLVAPYDGYVDSASQRAGDVIKAGTVLATLDQRDLQLEYLRWASQAEQYGKQYQEAMAKSDRVQVNISLAQVQQARAQMELLAEQLARASITAPFDGIVVSGDLSQGLGSAVKRGQTLFEVAPLNAYRVILDVDESDITGIREGQHGELMLTALPGQVFPLVILHLTPVTTSREGRSFFRVEASVGQVSDKLRPGMEGVGKIAIGQRKLVWQWTHKLVDWLRLSVWSWV</sequence>
<evidence type="ECO:0000259" key="4">
    <source>
        <dbReference type="Pfam" id="PF01590"/>
    </source>
</evidence>
<reference evidence="7" key="1">
    <citation type="journal article" date="2019" name="Int. J. Syst. Evol. Microbiol.">
        <title>The Global Catalogue of Microorganisms (GCM) 10K type strain sequencing project: providing services to taxonomists for standard genome sequencing and annotation.</title>
        <authorList>
            <consortium name="The Broad Institute Genomics Platform"/>
            <consortium name="The Broad Institute Genome Sequencing Center for Infectious Disease"/>
            <person name="Wu L."/>
            <person name="Ma J."/>
        </authorList>
    </citation>
    <scope>NUCLEOTIDE SEQUENCE [LARGE SCALE GENOMIC DNA]</scope>
    <source>
        <strain evidence="7">JCM 16673</strain>
    </source>
</reference>
<accession>A0ABP7SID4</accession>
<dbReference type="EMBL" id="BAAAZE010000001">
    <property type="protein sequence ID" value="GAA4012093.1"/>
    <property type="molecule type" value="Genomic_DNA"/>
</dbReference>
<dbReference type="Pfam" id="PF01590">
    <property type="entry name" value="GAF"/>
    <property type="match status" value="1"/>
</dbReference>
<protein>
    <recommendedName>
        <fullName evidence="8">GAF domain-containing protein</fullName>
    </recommendedName>
</protein>
<proteinExistence type="inferred from homology"/>
<dbReference type="InterPro" id="IPR050465">
    <property type="entry name" value="UPF0194_transport"/>
</dbReference>
<dbReference type="Pfam" id="PF25973">
    <property type="entry name" value="BSH_CzcB"/>
    <property type="match status" value="1"/>
</dbReference>
<dbReference type="Gene3D" id="3.30.450.40">
    <property type="match status" value="1"/>
</dbReference>
<dbReference type="NCBIfam" id="TIGR01730">
    <property type="entry name" value="RND_mfp"/>
    <property type="match status" value="1"/>
</dbReference>
<evidence type="ECO:0008006" key="8">
    <source>
        <dbReference type="Google" id="ProtNLM"/>
    </source>
</evidence>
<comment type="similarity">
    <text evidence="2">Belongs to the membrane fusion protein (MFP) (TC 8.A.1) family.</text>
</comment>
<dbReference type="Gene3D" id="2.40.30.170">
    <property type="match status" value="1"/>
</dbReference>
<feature type="domain" description="CzcB-like barrel-sandwich hybrid" evidence="5">
    <location>
        <begin position="385"/>
        <end position="505"/>
    </location>
</feature>
<comment type="subcellular location">
    <subcellularLocation>
        <location evidence="1">Cell envelope</location>
    </subcellularLocation>
</comment>
<evidence type="ECO:0000256" key="2">
    <source>
        <dbReference type="ARBA" id="ARBA00009477"/>
    </source>
</evidence>
<dbReference type="PANTHER" id="PTHR32347">
    <property type="entry name" value="EFFLUX SYSTEM COMPONENT YKNX-RELATED"/>
    <property type="match status" value="1"/>
</dbReference>
<evidence type="ECO:0000313" key="6">
    <source>
        <dbReference type="EMBL" id="GAA4012093.1"/>
    </source>
</evidence>
<dbReference type="SUPFAM" id="SSF111369">
    <property type="entry name" value="HlyD-like secretion proteins"/>
    <property type="match status" value="1"/>
</dbReference>
<keyword evidence="3" id="KW-0175">Coiled coil</keyword>
<name>A0ABP7SID4_9BURK</name>
<organism evidence="6 7">
    <name type="scientific">Actimicrobium antarcticum</name>
    <dbReference type="NCBI Taxonomy" id="1051899"/>
    <lineage>
        <taxon>Bacteria</taxon>
        <taxon>Pseudomonadati</taxon>
        <taxon>Pseudomonadota</taxon>
        <taxon>Betaproteobacteria</taxon>
        <taxon>Burkholderiales</taxon>
        <taxon>Oxalobacteraceae</taxon>
        <taxon>Actimicrobium</taxon>
    </lineage>
</organism>
<evidence type="ECO:0000259" key="5">
    <source>
        <dbReference type="Pfam" id="PF25973"/>
    </source>
</evidence>
<gene>
    <name evidence="6" type="ORF">GCM10022212_02010</name>
</gene>
<evidence type="ECO:0000256" key="1">
    <source>
        <dbReference type="ARBA" id="ARBA00004196"/>
    </source>
</evidence>
<dbReference type="InterPro" id="IPR003018">
    <property type="entry name" value="GAF"/>
</dbReference>
<dbReference type="SUPFAM" id="SSF55781">
    <property type="entry name" value="GAF domain-like"/>
    <property type="match status" value="1"/>
</dbReference>
<dbReference type="Proteomes" id="UP001501353">
    <property type="component" value="Unassembled WGS sequence"/>
</dbReference>